<gene>
    <name evidence="2" type="ORF">CFP56_030532</name>
</gene>
<protein>
    <submittedName>
        <fullName evidence="2">Uncharacterized protein</fullName>
    </submittedName>
</protein>
<sequence>MAAVAEKYELGIYYAEKEFENQDGSVNKQKSATTTVTQPSLAGAKKGTKQVHNIECLNTTTTTQFLKAD</sequence>
<comment type="caution">
    <text evidence="2">The sequence shown here is derived from an EMBL/GenBank/DDBJ whole genome shotgun (WGS) entry which is preliminary data.</text>
</comment>
<name>A0AAW0JNN8_QUESU</name>
<evidence type="ECO:0000313" key="3">
    <source>
        <dbReference type="Proteomes" id="UP000237347"/>
    </source>
</evidence>
<evidence type="ECO:0000313" key="2">
    <source>
        <dbReference type="EMBL" id="KAK7828100.1"/>
    </source>
</evidence>
<dbReference type="AlphaFoldDB" id="A0AAW0JNN8"/>
<organism evidence="2 3">
    <name type="scientific">Quercus suber</name>
    <name type="common">Cork oak</name>
    <dbReference type="NCBI Taxonomy" id="58331"/>
    <lineage>
        <taxon>Eukaryota</taxon>
        <taxon>Viridiplantae</taxon>
        <taxon>Streptophyta</taxon>
        <taxon>Embryophyta</taxon>
        <taxon>Tracheophyta</taxon>
        <taxon>Spermatophyta</taxon>
        <taxon>Magnoliopsida</taxon>
        <taxon>eudicotyledons</taxon>
        <taxon>Gunneridae</taxon>
        <taxon>Pentapetalae</taxon>
        <taxon>rosids</taxon>
        <taxon>fabids</taxon>
        <taxon>Fagales</taxon>
        <taxon>Fagaceae</taxon>
        <taxon>Quercus</taxon>
    </lineage>
</organism>
<evidence type="ECO:0000256" key="1">
    <source>
        <dbReference type="SAM" id="MobiDB-lite"/>
    </source>
</evidence>
<proteinExistence type="predicted"/>
<dbReference type="Proteomes" id="UP000237347">
    <property type="component" value="Unassembled WGS sequence"/>
</dbReference>
<keyword evidence="3" id="KW-1185">Reference proteome</keyword>
<feature type="region of interest" description="Disordered" evidence="1">
    <location>
        <begin position="22"/>
        <end position="44"/>
    </location>
</feature>
<reference evidence="2 3" key="1">
    <citation type="journal article" date="2018" name="Sci. Data">
        <title>The draft genome sequence of cork oak.</title>
        <authorList>
            <person name="Ramos A.M."/>
            <person name="Usie A."/>
            <person name="Barbosa P."/>
            <person name="Barros P.M."/>
            <person name="Capote T."/>
            <person name="Chaves I."/>
            <person name="Simoes F."/>
            <person name="Abreu I."/>
            <person name="Carrasquinho I."/>
            <person name="Faro C."/>
            <person name="Guimaraes J.B."/>
            <person name="Mendonca D."/>
            <person name="Nobrega F."/>
            <person name="Rodrigues L."/>
            <person name="Saibo N.J.M."/>
            <person name="Varela M.C."/>
            <person name="Egas C."/>
            <person name="Matos J."/>
            <person name="Miguel C.M."/>
            <person name="Oliveira M.M."/>
            <person name="Ricardo C.P."/>
            <person name="Goncalves S."/>
        </authorList>
    </citation>
    <scope>NUCLEOTIDE SEQUENCE [LARGE SCALE GENOMIC DNA]</scope>
    <source>
        <strain evidence="3">cv. HL8</strain>
    </source>
</reference>
<feature type="compositionally biased region" description="Polar residues" evidence="1">
    <location>
        <begin position="22"/>
        <end position="40"/>
    </location>
</feature>
<dbReference type="EMBL" id="PKMF04000510">
    <property type="protein sequence ID" value="KAK7828100.1"/>
    <property type="molecule type" value="Genomic_DNA"/>
</dbReference>
<accession>A0AAW0JNN8</accession>